<dbReference type="Proteomes" id="UP001283341">
    <property type="component" value="Unassembled WGS sequence"/>
</dbReference>
<evidence type="ECO:0000256" key="2">
    <source>
        <dbReference type="ARBA" id="ARBA00008130"/>
    </source>
</evidence>
<keyword evidence="9" id="KW-1185">Reference proteome</keyword>
<dbReference type="InterPro" id="IPR001425">
    <property type="entry name" value="Arc/bac/fun_rhodopsins"/>
</dbReference>
<feature type="compositionally biased region" description="Low complexity" evidence="6">
    <location>
        <begin position="277"/>
        <end position="290"/>
    </location>
</feature>
<dbReference type="GO" id="GO:0005783">
    <property type="term" value="C:endoplasmic reticulum"/>
    <property type="evidence" value="ECO:0007669"/>
    <property type="project" value="TreeGrafter"/>
</dbReference>
<evidence type="ECO:0000256" key="6">
    <source>
        <dbReference type="SAM" id="MobiDB-lite"/>
    </source>
</evidence>
<feature type="transmembrane region" description="Helical" evidence="7">
    <location>
        <begin position="187"/>
        <end position="211"/>
    </location>
</feature>
<feature type="transmembrane region" description="Helical" evidence="7">
    <location>
        <begin position="106"/>
        <end position="124"/>
    </location>
</feature>
<keyword evidence="3 7" id="KW-0812">Transmembrane</keyword>
<feature type="transmembrane region" description="Helical" evidence="7">
    <location>
        <begin position="157"/>
        <end position="175"/>
    </location>
</feature>
<keyword evidence="4 7" id="KW-1133">Transmembrane helix</keyword>
<dbReference type="InterPro" id="IPR043476">
    <property type="entry name" value="Yro2-like_7TM"/>
</dbReference>
<dbReference type="Gene3D" id="1.20.1070.10">
    <property type="entry name" value="Rhodopsin 7-helix transmembrane proteins"/>
    <property type="match status" value="1"/>
</dbReference>
<evidence type="ECO:0000256" key="3">
    <source>
        <dbReference type="ARBA" id="ARBA00022692"/>
    </source>
</evidence>
<reference evidence="8" key="1">
    <citation type="journal article" date="2023" name="Mol. Phylogenet. Evol.">
        <title>Genome-scale phylogeny and comparative genomics of the fungal order Sordariales.</title>
        <authorList>
            <person name="Hensen N."/>
            <person name="Bonometti L."/>
            <person name="Westerberg I."/>
            <person name="Brannstrom I.O."/>
            <person name="Guillou S."/>
            <person name="Cros-Aarteil S."/>
            <person name="Calhoun S."/>
            <person name="Haridas S."/>
            <person name="Kuo A."/>
            <person name="Mondo S."/>
            <person name="Pangilinan J."/>
            <person name="Riley R."/>
            <person name="LaButti K."/>
            <person name="Andreopoulos B."/>
            <person name="Lipzen A."/>
            <person name="Chen C."/>
            <person name="Yan M."/>
            <person name="Daum C."/>
            <person name="Ng V."/>
            <person name="Clum A."/>
            <person name="Steindorff A."/>
            <person name="Ohm R.A."/>
            <person name="Martin F."/>
            <person name="Silar P."/>
            <person name="Natvig D.O."/>
            <person name="Lalanne C."/>
            <person name="Gautier V."/>
            <person name="Ament-Velasquez S.L."/>
            <person name="Kruys A."/>
            <person name="Hutchinson M.I."/>
            <person name="Powell A.J."/>
            <person name="Barry K."/>
            <person name="Miller A.N."/>
            <person name="Grigoriev I.V."/>
            <person name="Debuchy R."/>
            <person name="Gladieux P."/>
            <person name="Hiltunen Thoren M."/>
            <person name="Johannesson H."/>
        </authorList>
    </citation>
    <scope>NUCLEOTIDE SEQUENCE</scope>
    <source>
        <strain evidence="8">CBS 118394</strain>
    </source>
</reference>
<comment type="subcellular location">
    <subcellularLocation>
        <location evidence="1">Membrane</location>
        <topology evidence="1">Multi-pass membrane protein</topology>
    </subcellularLocation>
</comment>
<evidence type="ECO:0000313" key="9">
    <source>
        <dbReference type="Proteomes" id="UP001283341"/>
    </source>
</evidence>
<dbReference type="AlphaFoldDB" id="A0AAE0HUC2"/>
<reference evidence="8" key="2">
    <citation type="submission" date="2023-06" db="EMBL/GenBank/DDBJ databases">
        <authorList>
            <consortium name="Lawrence Berkeley National Laboratory"/>
            <person name="Haridas S."/>
            <person name="Hensen N."/>
            <person name="Bonometti L."/>
            <person name="Westerberg I."/>
            <person name="Brannstrom I.O."/>
            <person name="Guillou S."/>
            <person name="Cros-Aarteil S."/>
            <person name="Calhoun S."/>
            <person name="Kuo A."/>
            <person name="Mondo S."/>
            <person name="Pangilinan J."/>
            <person name="Riley R."/>
            <person name="Labutti K."/>
            <person name="Andreopoulos B."/>
            <person name="Lipzen A."/>
            <person name="Chen C."/>
            <person name="Yanf M."/>
            <person name="Daum C."/>
            <person name="Ng V."/>
            <person name="Clum A."/>
            <person name="Steindorff A."/>
            <person name="Ohm R."/>
            <person name="Martin F."/>
            <person name="Silar P."/>
            <person name="Natvig D."/>
            <person name="Lalanne C."/>
            <person name="Gautier V."/>
            <person name="Ament-Velasquez S.L."/>
            <person name="Kruys A."/>
            <person name="Hutchinson M.I."/>
            <person name="Powell A.J."/>
            <person name="Barry K."/>
            <person name="Miller A.N."/>
            <person name="Grigoriev I.V."/>
            <person name="Debuchy R."/>
            <person name="Gladieux P."/>
            <person name="Thoren M.H."/>
            <person name="Johannesson H."/>
        </authorList>
    </citation>
    <scope>NUCLEOTIDE SEQUENCE</scope>
    <source>
        <strain evidence="8">CBS 118394</strain>
    </source>
</reference>
<feature type="transmembrane region" description="Helical" evidence="7">
    <location>
        <begin position="30"/>
        <end position="51"/>
    </location>
</feature>
<dbReference type="PANTHER" id="PTHR28286">
    <property type="match status" value="1"/>
</dbReference>
<organism evidence="8 9">
    <name type="scientific">Apodospora peruviana</name>
    <dbReference type="NCBI Taxonomy" id="516989"/>
    <lineage>
        <taxon>Eukaryota</taxon>
        <taxon>Fungi</taxon>
        <taxon>Dikarya</taxon>
        <taxon>Ascomycota</taxon>
        <taxon>Pezizomycotina</taxon>
        <taxon>Sordariomycetes</taxon>
        <taxon>Sordariomycetidae</taxon>
        <taxon>Sordariales</taxon>
        <taxon>Lasiosphaeriaceae</taxon>
        <taxon>Apodospora</taxon>
    </lineage>
</organism>
<dbReference type="EMBL" id="JAUEDM010000008">
    <property type="protein sequence ID" value="KAK3313058.1"/>
    <property type="molecule type" value="Genomic_DNA"/>
</dbReference>
<sequence length="290" mass="32262">MGILFERGNDALNVHPPAGDQHLTTNGSNWLWALTAVFLLSFLAFFVLSLRPRHGERIFHYLFAIALLVGGITYFAQASDLAWRLTSQANNAQYDLATRQVFWAKYIFWVVAFPAIIIALGLLSTASWASIFYNVFLAWVWIICYLVSAFTTSNYKWGFFAFGTLAFLVLAFGTMTDGRMAATRSGVGRDFTMLSGWAVFLWLNYIIAFGISDGGNKIGVTPMFIYFGILDLLLVPVLAFATLALSKKWDYSRLNLHFTQYGRVRTGDAYPEKHHGTTAAPGAAAGRTVV</sequence>
<feature type="transmembrane region" description="Helical" evidence="7">
    <location>
        <begin position="131"/>
        <end position="151"/>
    </location>
</feature>
<evidence type="ECO:0000256" key="4">
    <source>
        <dbReference type="ARBA" id="ARBA00022989"/>
    </source>
</evidence>
<evidence type="ECO:0000256" key="1">
    <source>
        <dbReference type="ARBA" id="ARBA00004141"/>
    </source>
</evidence>
<dbReference type="Pfam" id="PF01036">
    <property type="entry name" value="Bac_rhodopsin"/>
    <property type="match status" value="1"/>
</dbReference>
<dbReference type="SUPFAM" id="SSF81321">
    <property type="entry name" value="Family A G protein-coupled receptor-like"/>
    <property type="match status" value="1"/>
</dbReference>
<evidence type="ECO:0000256" key="7">
    <source>
        <dbReference type="SAM" id="Phobius"/>
    </source>
</evidence>
<dbReference type="CDD" id="cd15239">
    <property type="entry name" value="7tm_YRO2_fungal-like"/>
    <property type="match status" value="1"/>
</dbReference>
<comment type="similarity">
    <text evidence="2">Belongs to the archaeal/bacterial/fungal opsin family.</text>
</comment>
<evidence type="ECO:0000256" key="5">
    <source>
        <dbReference type="ARBA" id="ARBA00023136"/>
    </source>
</evidence>
<feature type="transmembrane region" description="Helical" evidence="7">
    <location>
        <begin position="223"/>
        <end position="245"/>
    </location>
</feature>
<dbReference type="GO" id="GO:0005886">
    <property type="term" value="C:plasma membrane"/>
    <property type="evidence" value="ECO:0007669"/>
    <property type="project" value="TreeGrafter"/>
</dbReference>
<evidence type="ECO:0000313" key="8">
    <source>
        <dbReference type="EMBL" id="KAK3313058.1"/>
    </source>
</evidence>
<protein>
    <submittedName>
        <fullName evidence="8">Heat shock protein 30</fullName>
    </submittedName>
</protein>
<keyword evidence="8" id="KW-0346">Stress response</keyword>
<dbReference type="PANTHER" id="PTHR28286:SF1">
    <property type="entry name" value="30 KDA HEAT SHOCK PROTEIN-RELATED"/>
    <property type="match status" value="1"/>
</dbReference>
<dbReference type="PRINTS" id="PR00251">
    <property type="entry name" value="BACTRLOPSIN"/>
</dbReference>
<dbReference type="SMART" id="SM01021">
    <property type="entry name" value="Bac_rhodopsin"/>
    <property type="match status" value="1"/>
</dbReference>
<proteinExistence type="inferred from homology"/>
<keyword evidence="5 7" id="KW-0472">Membrane</keyword>
<feature type="transmembrane region" description="Helical" evidence="7">
    <location>
        <begin position="58"/>
        <end position="76"/>
    </location>
</feature>
<gene>
    <name evidence="8" type="ORF">B0H66DRAFT_524646</name>
</gene>
<accession>A0AAE0HUC2</accession>
<feature type="region of interest" description="Disordered" evidence="6">
    <location>
        <begin position="269"/>
        <end position="290"/>
    </location>
</feature>
<comment type="caution">
    <text evidence="8">The sequence shown here is derived from an EMBL/GenBank/DDBJ whole genome shotgun (WGS) entry which is preliminary data.</text>
</comment>
<name>A0AAE0HUC2_9PEZI</name>